<reference evidence="10 11" key="1">
    <citation type="submission" date="2016-12" db="EMBL/GenBank/DDBJ databases">
        <authorList>
            <person name="Song W.-J."/>
            <person name="Kurnit D.M."/>
        </authorList>
    </citation>
    <scope>NUCLEOTIDE SEQUENCE [LARGE SCALE GENOMIC DNA]</scope>
    <source>
        <strain evidence="10 11">DSM 18488</strain>
    </source>
</reference>
<evidence type="ECO:0000256" key="3">
    <source>
        <dbReference type="ARBA" id="ARBA00022491"/>
    </source>
</evidence>
<dbReference type="GO" id="GO:0044781">
    <property type="term" value="P:bacterial-type flagellum organization"/>
    <property type="evidence" value="ECO:0007669"/>
    <property type="project" value="UniProtKB-KW"/>
</dbReference>
<dbReference type="EMBL" id="FRFE01000020">
    <property type="protein sequence ID" value="SHO50763.1"/>
    <property type="molecule type" value="Genomic_DNA"/>
</dbReference>
<evidence type="ECO:0000256" key="5">
    <source>
        <dbReference type="ARBA" id="ARBA00023015"/>
    </source>
</evidence>
<dbReference type="RefSeq" id="WP_073615086.1">
    <property type="nucleotide sequence ID" value="NZ_FRFE01000020.1"/>
</dbReference>
<evidence type="ECO:0000256" key="7">
    <source>
        <dbReference type="ARBA" id="ARBA00024739"/>
    </source>
</evidence>
<evidence type="ECO:0000256" key="1">
    <source>
        <dbReference type="ARBA" id="ARBA00005322"/>
    </source>
</evidence>
<proteinExistence type="inferred from homology"/>
<accession>A0A1M7YDU1</accession>
<comment type="function">
    <text evidence="7">Responsible for the coupling of flagellin expression to flagellar assembly by preventing expression of the flagellin genes when a component of the middle class of proteins is defective. It negatively regulates flagellar genes by inhibiting the activity of FliA by directly binding to FliA.</text>
</comment>
<evidence type="ECO:0000313" key="11">
    <source>
        <dbReference type="Proteomes" id="UP000184603"/>
    </source>
</evidence>
<keyword evidence="6" id="KW-0804">Transcription</keyword>
<dbReference type="Pfam" id="PF04316">
    <property type="entry name" value="FlgM"/>
    <property type="match status" value="1"/>
</dbReference>
<dbReference type="GO" id="GO:0045892">
    <property type="term" value="P:negative regulation of DNA-templated transcription"/>
    <property type="evidence" value="ECO:0007669"/>
    <property type="project" value="InterPro"/>
</dbReference>
<gene>
    <name evidence="10" type="ORF">SAMN02745220_03635</name>
</gene>
<evidence type="ECO:0000256" key="6">
    <source>
        <dbReference type="ARBA" id="ARBA00023163"/>
    </source>
</evidence>
<keyword evidence="4" id="KW-1005">Bacterial flagellum biogenesis</keyword>
<feature type="domain" description="Anti-sigma-28 factor FlgM C-terminal" evidence="9">
    <location>
        <begin position="35"/>
        <end position="88"/>
    </location>
</feature>
<dbReference type="AlphaFoldDB" id="A0A1M7YDU1"/>
<dbReference type="InterPro" id="IPR035890">
    <property type="entry name" value="Anti-sigma-28_factor_FlgM_sf"/>
</dbReference>
<dbReference type="InterPro" id="IPR031316">
    <property type="entry name" value="FlgM_C"/>
</dbReference>
<dbReference type="InterPro" id="IPR007412">
    <property type="entry name" value="FlgM"/>
</dbReference>
<keyword evidence="3" id="KW-0678">Repressor</keyword>
<dbReference type="NCBIfam" id="TIGR03824">
    <property type="entry name" value="FlgM_jcvi"/>
    <property type="match status" value="1"/>
</dbReference>
<name>A0A1M7YDU1_9BACT</name>
<evidence type="ECO:0000256" key="8">
    <source>
        <dbReference type="ARBA" id="ARBA00030117"/>
    </source>
</evidence>
<sequence>MSVEFFGVGGPKQIGSLKKTPAAVTDKKTESTSADKVEFSTVLQNVNKAQGAKSAASSERTERIAELKAQIADGSYKPDLEKVASSLVEFLLQGK</sequence>
<organism evidence="10 11">
    <name type="scientific">Desulfopila aestuarii DSM 18488</name>
    <dbReference type="NCBI Taxonomy" id="1121416"/>
    <lineage>
        <taxon>Bacteria</taxon>
        <taxon>Pseudomonadati</taxon>
        <taxon>Thermodesulfobacteriota</taxon>
        <taxon>Desulfobulbia</taxon>
        <taxon>Desulfobulbales</taxon>
        <taxon>Desulfocapsaceae</taxon>
        <taxon>Desulfopila</taxon>
    </lineage>
</organism>
<keyword evidence="11" id="KW-1185">Reference proteome</keyword>
<dbReference type="SUPFAM" id="SSF101498">
    <property type="entry name" value="Anti-sigma factor FlgM"/>
    <property type="match status" value="1"/>
</dbReference>
<keyword evidence="5" id="KW-0805">Transcription regulation</keyword>
<comment type="similarity">
    <text evidence="1">Belongs to the FlgM family.</text>
</comment>
<dbReference type="Proteomes" id="UP000184603">
    <property type="component" value="Unassembled WGS sequence"/>
</dbReference>
<evidence type="ECO:0000259" key="9">
    <source>
        <dbReference type="Pfam" id="PF04316"/>
    </source>
</evidence>
<evidence type="ECO:0000313" key="10">
    <source>
        <dbReference type="EMBL" id="SHO50763.1"/>
    </source>
</evidence>
<dbReference type="OrthoDB" id="5406088at2"/>
<evidence type="ECO:0000256" key="2">
    <source>
        <dbReference type="ARBA" id="ARBA00017823"/>
    </source>
</evidence>
<evidence type="ECO:0000256" key="4">
    <source>
        <dbReference type="ARBA" id="ARBA00022795"/>
    </source>
</evidence>
<dbReference type="STRING" id="1121416.SAMN02745220_03635"/>
<protein>
    <recommendedName>
        <fullName evidence="2">Negative regulator of flagellin synthesis</fullName>
    </recommendedName>
    <alternativeName>
        <fullName evidence="8">Anti-sigma-28 factor</fullName>
    </alternativeName>
</protein>